<dbReference type="OrthoDB" id="5835829at2759"/>
<proteinExistence type="predicted"/>
<dbReference type="EMBL" id="CABITT030000006">
    <property type="protein sequence ID" value="VVB06867.1"/>
    <property type="molecule type" value="Genomic_DNA"/>
</dbReference>
<dbReference type="Proteomes" id="UP000489600">
    <property type="component" value="Unassembled WGS sequence"/>
</dbReference>
<name>A0A565BZX2_9BRAS</name>
<keyword evidence="4" id="KW-1185">Reference proteome</keyword>
<evidence type="ECO:0000256" key="2">
    <source>
        <dbReference type="SAM" id="MobiDB-lite"/>
    </source>
</evidence>
<organism evidence="3 4">
    <name type="scientific">Arabis nemorensis</name>
    <dbReference type="NCBI Taxonomy" id="586526"/>
    <lineage>
        <taxon>Eukaryota</taxon>
        <taxon>Viridiplantae</taxon>
        <taxon>Streptophyta</taxon>
        <taxon>Embryophyta</taxon>
        <taxon>Tracheophyta</taxon>
        <taxon>Spermatophyta</taxon>
        <taxon>Magnoliopsida</taxon>
        <taxon>eudicotyledons</taxon>
        <taxon>Gunneridae</taxon>
        <taxon>Pentapetalae</taxon>
        <taxon>rosids</taxon>
        <taxon>malvids</taxon>
        <taxon>Brassicales</taxon>
        <taxon>Brassicaceae</taxon>
        <taxon>Arabideae</taxon>
        <taxon>Arabis</taxon>
    </lineage>
</organism>
<reference evidence="3" key="1">
    <citation type="submission" date="2019-07" db="EMBL/GenBank/DDBJ databases">
        <authorList>
            <person name="Dittberner H."/>
        </authorList>
    </citation>
    <scope>NUCLEOTIDE SEQUENCE [LARGE SCALE GENOMIC DNA]</scope>
</reference>
<evidence type="ECO:0008006" key="5">
    <source>
        <dbReference type="Google" id="ProtNLM"/>
    </source>
</evidence>
<dbReference type="Gene3D" id="3.40.50.2000">
    <property type="entry name" value="Glycogen Phosphorylase B"/>
    <property type="match status" value="3"/>
</dbReference>
<feature type="compositionally biased region" description="Polar residues" evidence="2">
    <location>
        <begin position="9"/>
        <end position="18"/>
    </location>
</feature>
<evidence type="ECO:0000313" key="3">
    <source>
        <dbReference type="EMBL" id="VVB06867.1"/>
    </source>
</evidence>
<dbReference type="SUPFAM" id="SSF53756">
    <property type="entry name" value="UDP-Glycosyltransferase/glycogen phosphorylase"/>
    <property type="match status" value="1"/>
</dbReference>
<feature type="region of interest" description="Disordered" evidence="2">
    <location>
        <begin position="1"/>
        <end position="21"/>
    </location>
</feature>
<evidence type="ECO:0000313" key="4">
    <source>
        <dbReference type="Proteomes" id="UP000489600"/>
    </source>
</evidence>
<dbReference type="Pfam" id="PF00201">
    <property type="entry name" value="UDPGT"/>
    <property type="match status" value="1"/>
</dbReference>
<accession>A0A565BZX2</accession>
<dbReference type="CDD" id="cd03784">
    <property type="entry name" value="GT1_Gtf-like"/>
    <property type="match status" value="1"/>
</dbReference>
<keyword evidence="1" id="KW-0808">Transferase</keyword>
<dbReference type="PANTHER" id="PTHR48045">
    <property type="entry name" value="UDP-GLYCOSYLTRANSFERASE 72B1"/>
    <property type="match status" value="1"/>
</dbReference>
<gene>
    <name evidence="3" type="ORF">ANE_LOCUS17311</name>
</gene>
<sequence>MFLTRLKTGKTTDTNGFYTTPREPNAIKALQEPGFDNPPVCPIGPLVNNGNQEGNRVEPGGTLTCEQLNELALGLVDSEQRFLWVIRSPSGAANSSFFNSHSHTDPLTFLPPDFLERTKDKGFVIPSWAPQAEVLAHPSTGGFLNHCGWNSTLENISVALRARAGDDGVVRREEVARVVKGLMEGEEGKRVRNKMKMMKEGACRVLTDDGSSTKALSQLVL</sequence>
<comment type="caution">
    <text evidence="3">The sequence shown here is derived from an EMBL/GenBank/DDBJ whole genome shotgun (WGS) entry which is preliminary data.</text>
</comment>
<protein>
    <recommendedName>
        <fullName evidence="5">UDP-glycosyltransferases domain-containing protein</fullName>
    </recommendedName>
</protein>
<evidence type="ECO:0000256" key="1">
    <source>
        <dbReference type="ARBA" id="ARBA00022679"/>
    </source>
</evidence>
<dbReference type="PANTHER" id="PTHR48045:SF11">
    <property type="entry name" value="UDP-GLYCOSYLTRANSFERASE 72B1"/>
    <property type="match status" value="1"/>
</dbReference>
<dbReference type="InterPro" id="IPR002213">
    <property type="entry name" value="UDP_glucos_trans"/>
</dbReference>
<dbReference type="GO" id="GO:0008194">
    <property type="term" value="F:UDP-glycosyltransferase activity"/>
    <property type="evidence" value="ECO:0007669"/>
    <property type="project" value="InterPro"/>
</dbReference>
<dbReference type="AlphaFoldDB" id="A0A565BZX2"/>